<reference evidence="3 4" key="1">
    <citation type="submission" date="2022-06" db="EMBL/GenBank/DDBJ databases">
        <title>Genomic Encyclopedia of Archaeal and Bacterial Type Strains, Phase II (KMG-II): from individual species to whole genera.</title>
        <authorList>
            <person name="Goeker M."/>
        </authorList>
    </citation>
    <scope>NUCLEOTIDE SEQUENCE [LARGE SCALE GENOMIC DNA]</scope>
    <source>
        <strain evidence="3 4">DSM 44255</strain>
    </source>
</reference>
<name>A0ABT1I996_9PSEU</name>
<dbReference type="Gene3D" id="3.40.50.300">
    <property type="entry name" value="P-loop containing nucleotide triphosphate hydrolases"/>
    <property type="match status" value="1"/>
</dbReference>
<accession>A0ABT1I996</accession>
<evidence type="ECO:0000313" key="3">
    <source>
        <dbReference type="EMBL" id="MCP2269205.1"/>
    </source>
</evidence>
<sequence length="1302" mass="141408">MAGRQSRKDVEPGLLPTPELSPGEFEDFTERVLGAHRFSVGLDRKVASIERWGRRGDRQDGVDFVGRWSDGTTVAWQCKRYAQFTAAEVRKAVKACSYLADEYVLVLSVEASSAARTALRAFPRWSLLDRRGLRRMLDDVPLHRRRDVLDRTWGPQRRRALLEVPGEDAFLSLESFAADRVDPMTVLNDLGPHCGRQVELDSLAEALASADGTRPVVVVSGPGGRGKTRLVLEALRLFEIENPEVPVVLSSPGGRLDATAMAELPHVPAVVVVDDAHQDPDSLAPLFTYVRRVPGTRLVLGARPIGLDAIRAQIATARYSAGDVSEIVVGELSKNHSRKLVQSLTEDLGLPWSVTEYFVDQAVHSPYVAVVAANLIRSGELSGPVAANESLRDQVMARYQEFVVGGVDDPARKVLAVFAALGSTPENDVAVLADVAEFCGVGQARMFELVEQFRDRGVLVSHHGGLRVTPDVLADAVLDGQACTGRYDTGLALKLWRAFGRQFQGKLLTELAALDWRLRRRGGPSVFTEVWDQVRTDITNTDVGRLGSVLDRTAALASTQPHLLIEALDEIRVRTVDVDSADSHRARLRLANLYATCATADHTLLTAALDALWDLRRADSRATNSEPNHPERVIADTLANLGTLTHPDAPMTIASRVESWLAEAGDSRDVVTPLFALKPLLAKDGHTAEQQSSLSIGFTPYSVSPDSVRPVRNRIRIILRDAAAGAELRHAGAAVDLLGYAVRPPHGGFGRQPSEAEVLAWEDDDLASIATMAEAASASNSPVIRRLIREAIAFTAVRAPSLPLRHAALTLVTELDERGDDLAEAVVGFHYPLCNRRGVPLPTIDELSSGTNAAVDEGDQTDAGADGAPQMSGAVRRHHRRQAELAASRQRAVAGFIADGGTIRTAEEFDTVLRQVQLAAPARHINSWLLRAIAADEPQLTSELVRDAARCLPGPLEAQLPPLLEYWNMLDSAAVQVWIQDYETFPVELKAAVAIAFTSGGWAGDGAFRQVLDAGLTDDDMNIRDKFLLAAHPLLASAPTQHVPMFIEAGVTGRAAELLLEHACNYDGDTWGRLLDKADADAVLAFGGHAGWDSYIVGEIAAGIARNHPEMVLDHLAGLATQGLGASAEIQSLTVVFDQHVDVLARWLSHAAFADPQTAAVIAEIVIGETMSAEKAHHFAAAADTLESGQALALTRALKAVTMWPLYRPDLARRLIRSCRTAESSTVETVRAVVAEAMRPHPWGLTGEFSTKLNQARTRTLHLIETTSENDDLHWPLSATLQWLDDEIARIAMFHQEGEQDW</sequence>
<dbReference type="RefSeq" id="WP_253886215.1">
    <property type="nucleotide sequence ID" value="NZ_BAAAVB010000004.1"/>
</dbReference>
<evidence type="ECO:0000259" key="2">
    <source>
        <dbReference type="Pfam" id="PF04471"/>
    </source>
</evidence>
<proteinExistence type="predicted"/>
<dbReference type="InterPro" id="IPR007560">
    <property type="entry name" value="Restrct_endonuc_IV_Mrr"/>
</dbReference>
<protein>
    <submittedName>
        <fullName evidence="3">Restriction endonuclease</fullName>
    </submittedName>
</protein>
<dbReference type="Proteomes" id="UP001205185">
    <property type="component" value="Unassembled WGS sequence"/>
</dbReference>
<evidence type="ECO:0000313" key="4">
    <source>
        <dbReference type="Proteomes" id="UP001205185"/>
    </source>
</evidence>
<keyword evidence="3" id="KW-0255">Endonuclease</keyword>
<evidence type="ECO:0000256" key="1">
    <source>
        <dbReference type="SAM" id="MobiDB-lite"/>
    </source>
</evidence>
<keyword evidence="3" id="KW-0378">Hydrolase</keyword>
<dbReference type="Pfam" id="PF04471">
    <property type="entry name" value="Mrr_cat"/>
    <property type="match status" value="1"/>
</dbReference>
<dbReference type="SUPFAM" id="SSF52540">
    <property type="entry name" value="P-loop containing nucleoside triphosphate hydrolases"/>
    <property type="match status" value="1"/>
</dbReference>
<dbReference type="EMBL" id="JAMTCO010000004">
    <property type="protein sequence ID" value="MCP2269205.1"/>
    <property type="molecule type" value="Genomic_DNA"/>
</dbReference>
<feature type="region of interest" description="Disordered" evidence="1">
    <location>
        <begin position="1"/>
        <end position="22"/>
    </location>
</feature>
<organism evidence="3 4">
    <name type="scientific">Actinokineospora diospyrosa</name>
    <dbReference type="NCBI Taxonomy" id="103728"/>
    <lineage>
        <taxon>Bacteria</taxon>
        <taxon>Bacillati</taxon>
        <taxon>Actinomycetota</taxon>
        <taxon>Actinomycetes</taxon>
        <taxon>Pseudonocardiales</taxon>
        <taxon>Pseudonocardiaceae</taxon>
        <taxon>Actinokineospora</taxon>
    </lineage>
</organism>
<feature type="compositionally biased region" description="Basic and acidic residues" evidence="1">
    <location>
        <begin position="1"/>
        <end position="11"/>
    </location>
</feature>
<keyword evidence="3" id="KW-0540">Nuclease</keyword>
<keyword evidence="4" id="KW-1185">Reference proteome</keyword>
<comment type="caution">
    <text evidence="3">The sequence shown here is derived from an EMBL/GenBank/DDBJ whole genome shotgun (WGS) entry which is preliminary data.</text>
</comment>
<feature type="domain" description="Restriction endonuclease type IV Mrr" evidence="2">
    <location>
        <begin position="19"/>
        <end position="137"/>
    </location>
</feature>
<dbReference type="InterPro" id="IPR027417">
    <property type="entry name" value="P-loop_NTPase"/>
</dbReference>
<dbReference type="GO" id="GO:0004519">
    <property type="term" value="F:endonuclease activity"/>
    <property type="evidence" value="ECO:0007669"/>
    <property type="project" value="UniProtKB-KW"/>
</dbReference>
<gene>
    <name evidence="3" type="ORF">LV75_001693</name>
</gene>